<dbReference type="AlphaFoldDB" id="A0A182TUB8"/>
<organism evidence="2 3">
    <name type="scientific">Anopheles melas</name>
    <dbReference type="NCBI Taxonomy" id="34690"/>
    <lineage>
        <taxon>Eukaryota</taxon>
        <taxon>Metazoa</taxon>
        <taxon>Ecdysozoa</taxon>
        <taxon>Arthropoda</taxon>
        <taxon>Hexapoda</taxon>
        <taxon>Insecta</taxon>
        <taxon>Pterygota</taxon>
        <taxon>Neoptera</taxon>
        <taxon>Endopterygota</taxon>
        <taxon>Diptera</taxon>
        <taxon>Nematocera</taxon>
        <taxon>Culicoidea</taxon>
        <taxon>Culicidae</taxon>
        <taxon>Anophelinae</taxon>
        <taxon>Anopheles</taxon>
    </lineage>
</organism>
<dbReference type="VEuPathDB" id="VectorBase:AMEC008452"/>
<proteinExistence type="predicted"/>
<reference evidence="2" key="2">
    <citation type="submission" date="2020-05" db="UniProtKB">
        <authorList>
            <consortium name="EnsemblMetazoa"/>
        </authorList>
    </citation>
    <scope>IDENTIFICATION</scope>
    <source>
        <strain evidence="2">CM1001059</strain>
    </source>
</reference>
<evidence type="ECO:0000256" key="1">
    <source>
        <dbReference type="SAM" id="MobiDB-lite"/>
    </source>
</evidence>
<evidence type="ECO:0000313" key="2">
    <source>
        <dbReference type="EnsemblMetazoa" id="AMEC008452-PA"/>
    </source>
</evidence>
<evidence type="ECO:0000313" key="3">
    <source>
        <dbReference type="Proteomes" id="UP000075902"/>
    </source>
</evidence>
<feature type="compositionally biased region" description="Low complexity" evidence="1">
    <location>
        <begin position="54"/>
        <end position="66"/>
    </location>
</feature>
<sequence>MGFDTVLEVKETRCSLPAEDSTRTTFYYITRNNEGLRQDSELLLSRSTHNWSQQDLQQLTSSTSSSIGDNHSSAESNSSSTETLKWLGSMSDVSVASHATSTSALSSAVSLS</sequence>
<dbReference type="EnsemblMetazoa" id="AMEC008452-RA">
    <property type="protein sequence ID" value="AMEC008452-PA"/>
    <property type="gene ID" value="AMEC008452"/>
</dbReference>
<accession>A0A182TUB8</accession>
<reference evidence="3" key="1">
    <citation type="submission" date="2014-01" db="EMBL/GenBank/DDBJ databases">
        <title>The Genome Sequence of Anopheles melas CM1001059_A (V2).</title>
        <authorList>
            <consortium name="The Broad Institute Genomics Platform"/>
            <person name="Neafsey D.E."/>
            <person name="Besansky N."/>
            <person name="Howell P."/>
            <person name="Walton C."/>
            <person name="Young S.K."/>
            <person name="Zeng Q."/>
            <person name="Gargeya S."/>
            <person name="Fitzgerald M."/>
            <person name="Haas B."/>
            <person name="Abouelleil A."/>
            <person name="Allen A.W."/>
            <person name="Alvarado L."/>
            <person name="Arachchi H.M."/>
            <person name="Berlin A.M."/>
            <person name="Chapman S.B."/>
            <person name="Gainer-Dewar J."/>
            <person name="Goldberg J."/>
            <person name="Griggs A."/>
            <person name="Gujja S."/>
            <person name="Hansen M."/>
            <person name="Howarth C."/>
            <person name="Imamovic A."/>
            <person name="Ireland A."/>
            <person name="Larimer J."/>
            <person name="McCowan C."/>
            <person name="Murphy C."/>
            <person name="Pearson M."/>
            <person name="Poon T.W."/>
            <person name="Priest M."/>
            <person name="Roberts A."/>
            <person name="Saif S."/>
            <person name="Shea T."/>
            <person name="Sisk P."/>
            <person name="Sykes S."/>
            <person name="Wortman J."/>
            <person name="Nusbaum C."/>
            <person name="Birren B."/>
        </authorList>
    </citation>
    <scope>NUCLEOTIDE SEQUENCE [LARGE SCALE GENOMIC DNA]</scope>
    <source>
        <strain evidence="3">CM1001059</strain>
    </source>
</reference>
<feature type="region of interest" description="Disordered" evidence="1">
    <location>
        <begin position="54"/>
        <end position="81"/>
    </location>
</feature>
<protein>
    <submittedName>
        <fullName evidence="2">Uncharacterized protein</fullName>
    </submittedName>
</protein>
<keyword evidence="3" id="KW-1185">Reference proteome</keyword>
<name>A0A182TUB8_9DIPT</name>
<dbReference type="Proteomes" id="UP000075902">
    <property type="component" value="Unassembled WGS sequence"/>
</dbReference>